<keyword evidence="3" id="KW-1185">Reference proteome</keyword>
<comment type="caution">
    <text evidence="2">The sequence shown here is derived from an EMBL/GenBank/DDBJ whole genome shotgun (WGS) entry which is preliminary data.</text>
</comment>
<name>A0A916R1B2_9RHOB</name>
<dbReference type="InterPro" id="IPR029068">
    <property type="entry name" value="Glyas_Bleomycin-R_OHBP_Dase"/>
</dbReference>
<proteinExistence type="predicted"/>
<dbReference type="AlphaFoldDB" id="A0A916R1B2"/>
<evidence type="ECO:0000313" key="3">
    <source>
        <dbReference type="Proteomes" id="UP000628017"/>
    </source>
</evidence>
<feature type="domain" description="VOC" evidence="1">
    <location>
        <begin position="5"/>
        <end position="127"/>
    </location>
</feature>
<reference evidence="2" key="1">
    <citation type="journal article" date="2014" name="Int. J. Syst. Evol. Microbiol.">
        <title>Complete genome sequence of Corynebacterium casei LMG S-19264T (=DSM 44701T), isolated from a smear-ripened cheese.</title>
        <authorList>
            <consortium name="US DOE Joint Genome Institute (JGI-PGF)"/>
            <person name="Walter F."/>
            <person name="Albersmeier A."/>
            <person name="Kalinowski J."/>
            <person name="Ruckert C."/>
        </authorList>
    </citation>
    <scope>NUCLEOTIDE SEQUENCE</scope>
    <source>
        <strain evidence="2">CGMCC 1.15880</strain>
    </source>
</reference>
<dbReference type="Gene3D" id="3.10.180.10">
    <property type="entry name" value="2,3-Dihydroxybiphenyl 1,2-Dioxygenase, domain 1"/>
    <property type="match status" value="1"/>
</dbReference>
<dbReference type="EMBL" id="BMKA01000007">
    <property type="protein sequence ID" value="GGA30040.1"/>
    <property type="molecule type" value="Genomic_DNA"/>
</dbReference>
<accession>A0A916R1B2</accession>
<dbReference type="Proteomes" id="UP000628017">
    <property type="component" value="Unassembled WGS sequence"/>
</dbReference>
<evidence type="ECO:0000313" key="2">
    <source>
        <dbReference type="EMBL" id="GGA30040.1"/>
    </source>
</evidence>
<dbReference type="InterPro" id="IPR004360">
    <property type="entry name" value="Glyas_Fos-R_dOase_dom"/>
</dbReference>
<dbReference type="Pfam" id="PF00903">
    <property type="entry name" value="Glyoxalase"/>
    <property type="match status" value="1"/>
</dbReference>
<evidence type="ECO:0000259" key="1">
    <source>
        <dbReference type="PROSITE" id="PS51819"/>
    </source>
</evidence>
<dbReference type="PROSITE" id="PS51819">
    <property type="entry name" value="VOC"/>
    <property type="match status" value="1"/>
</dbReference>
<protein>
    <submittedName>
        <fullName evidence="2">Glyoxalase</fullName>
    </submittedName>
</protein>
<dbReference type="SUPFAM" id="SSF54593">
    <property type="entry name" value="Glyoxalase/Bleomycin resistance protein/Dihydroxybiphenyl dioxygenase"/>
    <property type="match status" value="1"/>
</dbReference>
<dbReference type="PANTHER" id="PTHR36503">
    <property type="entry name" value="BLR2520 PROTEIN"/>
    <property type="match status" value="1"/>
</dbReference>
<dbReference type="RefSeq" id="WP_188678174.1">
    <property type="nucleotide sequence ID" value="NZ_BMKA01000007.1"/>
</dbReference>
<dbReference type="InterPro" id="IPR037523">
    <property type="entry name" value="VOC_core"/>
</dbReference>
<sequence length="142" mass="15536">MTPQRVTMITLSVLNIAVSREFYLKLGWQEAKGGNDKIAFFKLRGLYLSLYSRDALTSDIGMPIATRTTGAITLATNYESPDAVDAAYDTALKAGAIDVTKPAKTDWGGYSGMIADPDGHLWEYAHNPFWSFDDDGYLTGNA</sequence>
<reference evidence="2" key="2">
    <citation type="submission" date="2020-09" db="EMBL/GenBank/DDBJ databases">
        <authorList>
            <person name="Sun Q."/>
            <person name="Zhou Y."/>
        </authorList>
    </citation>
    <scope>NUCLEOTIDE SEQUENCE</scope>
    <source>
        <strain evidence="2">CGMCC 1.15880</strain>
    </source>
</reference>
<dbReference type="PANTHER" id="PTHR36503:SF1">
    <property type="entry name" value="BLR2520 PROTEIN"/>
    <property type="match status" value="1"/>
</dbReference>
<gene>
    <name evidence="2" type="ORF">GCM10011498_33970</name>
</gene>
<organism evidence="2 3">
    <name type="scientific">Neptunicoccus cionae</name>
    <dbReference type="NCBI Taxonomy" id="2035344"/>
    <lineage>
        <taxon>Bacteria</taxon>
        <taxon>Pseudomonadati</taxon>
        <taxon>Pseudomonadota</taxon>
        <taxon>Alphaproteobacteria</taxon>
        <taxon>Rhodobacterales</taxon>
        <taxon>Paracoccaceae</taxon>
        <taxon>Neptunicoccus</taxon>
    </lineage>
</organism>